<keyword evidence="5" id="KW-1185">Reference proteome</keyword>
<evidence type="ECO:0000259" key="3">
    <source>
        <dbReference type="Pfam" id="PF00294"/>
    </source>
</evidence>
<proteinExistence type="predicted"/>
<dbReference type="Gene3D" id="3.40.1190.20">
    <property type="match status" value="1"/>
</dbReference>
<dbReference type="Pfam" id="PF00294">
    <property type="entry name" value="PfkB"/>
    <property type="match status" value="1"/>
</dbReference>
<dbReference type="PANTHER" id="PTHR42774">
    <property type="entry name" value="PHOSPHOTRANSFERASE SYSTEM TRANSPORT PROTEIN"/>
    <property type="match status" value="1"/>
</dbReference>
<keyword evidence="2 4" id="KW-0418">Kinase</keyword>
<name>A0ABQ5R272_9ACTN</name>
<evidence type="ECO:0000313" key="4">
    <source>
        <dbReference type="EMBL" id="GLI00795.1"/>
    </source>
</evidence>
<dbReference type="InterPro" id="IPR002173">
    <property type="entry name" value="Carboh/pur_kinase_PfkB_CS"/>
</dbReference>
<dbReference type="GO" id="GO:0016301">
    <property type="term" value="F:kinase activity"/>
    <property type="evidence" value="ECO:0007669"/>
    <property type="project" value="UniProtKB-KW"/>
</dbReference>
<feature type="domain" description="Carbohydrate kinase PfkB" evidence="3">
    <location>
        <begin position="40"/>
        <end position="289"/>
    </location>
</feature>
<dbReference type="PROSITE" id="PS00584">
    <property type="entry name" value="PFKB_KINASES_2"/>
    <property type="match status" value="1"/>
</dbReference>
<dbReference type="EMBL" id="BSDI01000036">
    <property type="protein sequence ID" value="GLI00795.1"/>
    <property type="molecule type" value="Genomic_DNA"/>
</dbReference>
<dbReference type="RefSeq" id="WP_281901344.1">
    <property type="nucleotide sequence ID" value="NZ_BSDI01000036.1"/>
</dbReference>
<keyword evidence="1" id="KW-0808">Transferase</keyword>
<dbReference type="CDD" id="cd01942">
    <property type="entry name" value="ribokinase_group_A"/>
    <property type="match status" value="1"/>
</dbReference>
<comment type="caution">
    <text evidence="4">The sequence shown here is derived from an EMBL/GenBank/DDBJ whole genome shotgun (WGS) entry which is preliminary data.</text>
</comment>
<organism evidence="4 5">
    <name type="scientific">Phytohabitans aurantiacus</name>
    <dbReference type="NCBI Taxonomy" id="3016789"/>
    <lineage>
        <taxon>Bacteria</taxon>
        <taxon>Bacillati</taxon>
        <taxon>Actinomycetota</taxon>
        <taxon>Actinomycetes</taxon>
        <taxon>Micromonosporales</taxon>
        <taxon>Micromonosporaceae</taxon>
    </lineage>
</organism>
<accession>A0ABQ5R272</accession>
<evidence type="ECO:0000313" key="5">
    <source>
        <dbReference type="Proteomes" id="UP001144280"/>
    </source>
</evidence>
<gene>
    <name evidence="4" type="ORF">Pa4123_60710</name>
</gene>
<reference evidence="4" key="1">
    <citation type="submission" date="2022-12" db="EMBL/GenBank/DDBJ databases">
        <title>New Phytohabitans aurantiacus sp. RD004123 nov., an actinomycete isolated from soil.</title>
        <authorList>
            <person name="Triningsih D.W."/>
            <person name="Harunari E."/>
            <person name="Igarashi Y."/>
        </authorList>
    </citation>
    <scope>NUCLEOTIDE SEQUENCE</scope>
    <source>
        <strain evidence="4">RD004123</strain>
    </source>
</reference>
<dbReference type="Proteomes" id="UP001144280">
    <property type="component" value="Unassembled WGS sequence"/>
</dbReference>
<evidence type="ECO:0000256" key="2">
    <source>
        <dbReference type="ARBA" id="ARBA00022777"/>
    </source>
</evidence>
<dbReference type="InterPro" id="IPR011611">
    <property type="entry name" value="PfkB_dom"/>
</dbReference>
<dbReference type="SUPFAM" id="SSF53613">
    <property type="entry name" value="Ribokinase-like"/>
    <property type="match status" value="1"/>
</dbReference>
<protein>
    <submittedName>
        <fullName evidence="4">Carbohydrate kinase</fullName>
    </submittedName>
</protein>
<dbReference type="PANTHER" id="PTHR42774:SF3">
    <property type="entry name" value="KETOHEXOKINASE"/>
    <property type="match status" value="1"/>
</dbReference>
<sequence>MSERTPDVFLSGLLFADIVFSGMTKPPTLGTETWTRGMDSGPGGIANFAVALRRLGLRTGLAAAFGADMLGDYCWAELAGREGVDLTRSRRFPGWRTPVTVALAYDNDRALVTHGQPPPLSPDDLVGQPPASRAAAVHLGEEPQSWLSRAQAQETLVFADLGWDPSGAWAPETLEQLSHCHAFLPNAGEAMRYTATDSPDAALARLADLVPVAVVTLGPDGALAVDNTTGESAAVAGLRVPALDPTGAGDVFGAAFIFATLAGRPLAERLRFANLAAALSVQRLGGAMAAPSWADIAEWWRTTRAGDPDLSHEYGFLGDWISENVTFEGWDNP</sequence>
<dbReference type="InterPro" id="IPR029056">
    <property type="entry name" value="Ribokinase-like"/>
</dbReference>
<evidence type="ECO:0000256" key="1">
    <source>
        <dbReference type="ARBA" id="ARBA00022679"/>
    </source>
</evidence>
<dbReference type="InterPro" id="IPR052562">
    <property type="entry name" value="Ketohexokinase-related"/>
</dbReference>